<dbReference type="STRING" id="37003.ENSKMAP00000022332"/>
<dbReference type="GeneTree" id="ENSGT01060000249356"/>
<protein>
    <submittedName>
        <fullName evidence="1">Uncharacterized protein</fullName>
    </submittedName>
</protein>
<dbReference type="Gene3D" id="1.10.287.1060">
    <property type="entry name" value="ESAT-6-like"/>
    <property type="match status" value="1"/>
</dbReference>
<organism evidence="1 2">
    <name type="scientific">Kryptolebias marmoratus</name>
    <name type="common">Mangrove killifish</name>
    <name type="synonym">Rivulus marmoratus</name>
    <dbReference type="NCBI Taxonomy" id="37003"/>
    <lineage>
        <taxon>Eukaryota</taxon>
        <taxon>Metazoa</taxon>
        <taxon>Chordata</taxon>
        <taxon>Craniata</taxon>
        <taxon>Vertebrata</taxon>
        <taxon>Euteleostomi</taxon>
        <taxon>Actinopterygii</taxon>
        <taxon>Neopterygii</taxon>
        <taxon>Teleostei</taxon>
        <taxon>Neoteleostei</taxon>
        <taxon>Acanthomorphata</taxon>
        <taxon>Ovalentaria</taxon>
        <taxon>Atherinomorphae</taxon>
        <taxon>Cyprinodontiformes</taxon>
        <taxon>Rivulidae</taxon>
        <taxon>Kryptolebias</taxon>
    </lineage>
</organism>
<dbReference type="AlphaFoldDB" id="A0A3Q3GF97"/>
<dbReference type="Proteomes" id="UP000264800">
    <property type="component" value="Unplaced"/>
</dbReference>
<dbReference type="Ensembl" id="ENSKMAT00000022617.1">
    <property type="protein sequence ID" value="ENSKMAP00000022332.1"/>
    <property type="gene ID" value="ENSKMAG00000016583.1"/>
</dbReference>
<sequence length="71" mass="8588">MSLFVKILGSGEKVRKARQERKVDKLPEREELLNKKTEFLKKRIDQELLCAKKNCRKNRRGEMFYKKLCFL</sequence>
<reference evidence="1" key="1">
    <citation type="submission" date="2025-08" db="UniProtKB">
        <authorList>
            <consortium name="Ensembl"/>
        </authorList>
    </citation>
    <scope>IDENTIFICATION</scope>
</reference>
<name>A0A3Q3GF97_KRYMA</name>
<evidence type="ECO:0000313" key="1">
    <source>
        <dbReference type="Ensembl" id="ENSKMAP00000022332.1"/>
    </source>
</evidence>
<keyword evidence="2" id="KW-1185">Reference proteome</keyword>
<reference evidence="1" key="2">
    <citation type="submission" date="2025-09" db="UniProtKB">
        <authorList>
            <consortium name="Ensembl"/>
        </authorList>
    </citation>
    <scope>IDENTIFICATION</scope>
</reference>
<evidence type="ECO:0000313" key="2">
    <source>
        <dbReference type="Proteomes" id="UP000264800"/>
    </source>
</evidence>
<dbReference type="OMA" id="KCTACHC"/>
<accession>A0A3Q3GF97</accession>
<proteinExistence type="predicted"/>